<organism evidence="2 3">
    <name type="scientific">Reichenbachiella faecimaris</name>
    <dbReference type="NCBI Taxonomy" id="692418"/>
    <lineage>
        <taxon>Bacteria</taxon>
        <taxon>Pseudomonadati</taxon>
        <taxon>Bacteroidota</taxon>
        <taxon>Cytophagia</taxon>
        <taxon>Cytophagales</taxon>
        <taxon>Reichenbachiellaceae</taxon>
        <taxon>Reichenbachiella</taxon>
    </lineage>
</organism>
<dbReference type="OrthoDB" id="155521at2"/>
<dbReference type="SUPFAM" id="SSF49373">
    <property type="entry name" value="Invasin/intimin cell-adhesion fragments"/>
    <property type="match status" value="1"/>
</dbReference>
<dbReference type="STRING" id="692418.SAMN04488029_4019"/>
<keyword evidence="3" id="KW-1185">Reference proteome</keyword>
<reference evidence="2 3" key="1">
    <citation type="submission" date="2017-04" db="EMBL/GenBank/DDBJ databases">
        <authorList>
            <person name="Afonso C.L."/>
            <person name="Miller P.J."/>
            <person name="Scott M.A."/>
            <person name="Spackman E."/>
            <person name="Goraichik I."/>
            <person name="Dimitrov K.M."/>
            <person name="Suarez D.L."/>
            <person name="Swayne D.E."/>
        </authorList>
    </citation>
    <scope>NUCLEOTIDE SEQUENCE [LARGE SCALE GENOMIC DNA]</scope>
    <source>
        <strain evidence="2 3">DSM 26133</strain>
    </source>
</reference>
<dbReference type="EMBL" id="FWYF01000005">
    <property type="protein sequence ID" value="SMD39044.1"/>
    <property type="molecule type" value="Genomic_DNA"/>
</dbReference>
<dbReference type="AlphaFoldDB" id="A0A1W2GR63"/>
<sequence length="226" mass="24657">MKVSLYLIAILYLAQGCVGTDTIDDLVPEKIEITNPLISLKVGESYNLMYRYLNNVAEPETKEVRWETNNASVLTINEHGELTALDYGQAEISVILEENNQVMEGITVVASDQTVLLVSGGKFGTIASTSSYELKGDFEMSNIDGGVEISIADNYVASEALPGLYVYLSNNPTTVSGALEIGEVKVFLGTHSYNVTADDLTVDTYAYLLYFCKPFNVKVGHGEILD</sequence>
<dbReference type="Gene3D" id="2.60.40.1080">
    <property type="match status" value="1"/>
</dbReference>
<accession>A0A1W2GR63</accession>
<evidence type="ECO:0000313" key="2">
    <source>
        <dbReference type="EMBL" id="SMD39044.1"/>
    </source>
</evidence>
<feature type="domain" description="DM13" evidence="1">
    <location>
        <begin position="121"/>
        <end position="225"/>
    </location>
</feature>
<proteinExistence type="predicted"/>
<name>A0A1W2GR63_REIFA</name>
<evidence type="ECO:0000313" key="3">
    <source>
        <dbReference type="Proteomes" id="UP000192472"/>
    </source>
</evidence>
<dbReference type="InterPro" id="IPR003343">
    <property type="entry name" value="Big_2"/>
</dbReference>
<evidence type="ECO:0000259" key="1">
    <source>
        <dbReference type="PROSITE" id="PS51549"/>
    </source>
</evidence>
<dbReference type="Proteomes" id="UP000192472">
    <property type="component" value="Unassembled WGS sequence"/>
</dbReference>
<dbReference type="PROSITE" id="PS51549">
    <property type="entry name" value="DM13"/>
    <property type="match status" value="1"/>
</dbReference>
<protein>
    <submittedName>
        <fullName evidence="2">Ig-like domain (Group 2)</fullName>
    </submittedName>
</protein>
<dbReference type="Pfam" id="PF02368">
    <property type="entry name" value="Big_2"/>
    <property type="match status" value="1"/>
</dbReference>
<dbReference type="InterPro" id="IPR019545">
    <property type="entry name" value="DM13_domain"/>
</dbReference>
<dbReference type="RefSeq" id="WP_084374700.1">
    <property type="nucleotide sequence ID" value="NZ_FWYF01000005.1"/>
</dbReference>
<gene>
    <name evidence="2" type="ORF">SAMN04488029_4019</name>
</gene>
<dbReference type="InterPro" id="IPR008964">
    <property type="entry name" value="Invasin/intimin_cell_adhesion"/>
</dbReference>
<dbReference type="PROSITE" id="PS51257">
    <property type="entry name" value="PROKAR_LIPOPROTEIN"/>
    <property type="match status" value="1"/>
</dbReference>